<protein>
    <submittedName>
        <fullName evidence="2">Uncharacterized protein</fullName>
    </submittedName>
</protein>
<dbReference type="Proteomes" id="UP000637980">
    <property type="component" value="Unassembled WGS sequence"/>
</dbReference>
<gene>
    <name evidence="2" type="ORF">GCM10007094_00350</name>
</gene>
<dbReference type="EMBL" id="BMXE01000001">
    <property type="protein sequence ID" value="GHB16909.1"/>
    <property type="molecule type" value="Genomic_DNA"/>
</dbReference>
<accession>A0ABQ3DUK3</accession>
<comment type="caution">
    <text evidence="2">The sequence shown here is derived from an EMBL/GenBank/DDBJ whole genome shotgun (WGS) entry which is preliminary data.</text>
</comment>
<evidence type="ECO:0000256" key="1">
    <source>
        <dbReference type="SAM" id="MobiDB-lite"/>
    </source>
</evidence>
<organism evidence="2 3">
    <name type="scientific">Pseudovibrio japonicus</name>
    <dbReference type="NCBI Taxonomy" id="366534"/>
    <lineage>
        <taxon>Bacteria</taxon>
        <taxon>Pseudomonadati</taxon>
        <taxon>Pseudomonadota</taxon>
        <taxon>Alphaproteobacteria</taxon>
        <taxon>Hyphomicrobiales</taxon>
        <taxon>Stappiaceae</taxon>
        <taxon>Pseudovibrio</taxon>
    </lineage>
</organism>
<dbReference type="RefSeq" id="WP_189435642.1">
    <property type="nucleotide sequence ID" value="NZ_BMXE01000001.1"/>
</dbReference>
<feature type="compositionally biased region" description="Polar residues" evidence="1">
    <location>
        <begin position="17"/>
        <end position="26"/>
    </location>
</feature>
<sequence>MNSDIAIPPQRKDHAGSASNLQQSPKGSWRKLLGSADLGKVITGINFKDGIEQPESENKAA</sequence>
<keyword evidence="3" id="KW-1185">Reference proteome</keyword>
<reference evidence="3" key="1">
    <citation type="journal article" date="2019" name="Int. J. Syst. Evol. Microbiol.">
        <title>The Global Catalogue of Microorganisms (GCM) 10K type strain sequencing project: providing services to taxonomists for standard genome sequencing and annotation.</title>
        <authorList>
            <consortium name="The Broad Institute Genomics Platform"/>
            <consortium name="The Broad Institute Genome Sequencing Center for Infectious Disease"/>
            <person name="Wu L."/>
            <person name="Ma J."/>
        </authorList>
    </citation>
    <scope>NUCLEOTIDE SEQUENCE [LARGE SCALE GENOMIC DNA]</scope>
    <source>
        <strain evidence="3">KCTC 12861</strain>
    </source>
</reference>
<feature type="region of interest" description="Disordered" evidence="1">
    <location>
        <begin position="1"/>
        <end position="29"/>
    </location>
</feature>
<evidence type="ECO:0000313" key="2">
    <source>
        <dbReference type="EMBL" id="GHB16909.1"/>
    </source>
</evidence>
<proteinExistence type="predicted"/>
<name>A0ABQ3DUK3_9HYPH</name>
<evidence type="ECO:0000313" key="3">
    <source>
        <dbReference type="Proteomes" id="UP000637980"/>
    </source>
</evidence>